<dbReference type="Proteomes" id="UP000029707">
    <property type="component" value="Unassembled WGS sequence"/>
</dbReference>
<comment type="caution">
    <text evidence="5">The sequence shown here is derived from an EMBL/GenBank/DDBJ whole genome shotgun (WGS) entry which is preliminary data.</text>
</comment>
<evidence type="ECO:0000313" key="6">
    <source>
        <dbReference type="Proteomes" id="UP000029707"/>
    </source>
</evidence>
<dbReference type="Gene3D" id="1.10.260.40">
    <property type="entry name" value="lambda repressor-like DNA-binding domains"/>
    <property type="match status" value="1"/>
</dbReference>
<keyword evidence="1" id="KW-0805">Transcription regulation</keyword>
<name>A0A4U8TII8_9HELI</name>
<accession>A0A4U8TII8</accession>
<evidence type="ECO:0000259" key="4">
    <source>
        <dbReference type="PROSITE" id="PS50943"/>
    </source>
</evidence>
<dbReference type="InterPro" id="IPR015927">
    <property type="entry name" value="Peptidase_S24_S26A/B/C"/>
</dbReference>
<dbReference type="SUPFAM" id="SSF47413">
    <property type="entry name" value="lambda repressor-like DNA-binding domains"/>
    <property type="match status" value="1"/>
</dbReference>
<dbReference type="GeneID" id="82322232"/>
<dbReference type="Pfam" id="PF00717">
    <property type="entry name" value="Peptidase_S24"/>
    <property type="match status" value="1"/>
</dbReference>
<feature type="domain" description="HTH cro/C1-type" evidence="4">
    <location>
        <begin position="2"/>
        <end position="56"/>
    </location>
</feature>
<sequence>MIRELREDMGLSQIELAEAIGVSERTMRRYEQEEDSIQIGTLKKIFDVLGMSSNNSFFVQQMSSNPINDVQHSKNVTKSLLSPVTKSSNACYLVEENENVHKSSLSQSFYTIPVLSIKASAGRGNDIMELESYESGEVMCIDKGFFKSPPNAKVRIIQVDGYSMIPMLLPDSWVIFEESDVWRGDGLYVLNYDNELMVKLLQKLPNGNLEIISANKDYKSFVIERDTQSVVRIVGKVLRSIL</sequence>
<dbReference type="Gene3D" id="2.10.109.10">
    <property type="entry name" value="Umud Fragment, subunit A"/>
    <property type="match status" value="1"/>
</dbReference>
<dbReference type="AlphaFoldDB" id="A0A4U8TII8"/>
<protein>
    <submittedName>
        <fullName evidence="5">Helix-turn-helix domain-containing protein</fullName>
    </submittedName>
</protein>
<dbReference type="SUPFAM" id="SSF51306">
    <property type="entry name" value="LexA/Signal peptidase"/>
    <property type="match status" value="1"/>
</dbReference>
<evidence type="ECO:0000313" key="5">
    <source>
        <dbReference type="EMBL" id="TLD99903.1"/>
    </source>
</evidence>
<evidence type="ECO:0000256" key="2">
    <source>
        <dbReference type="ARBA" id="ARBA00023125"/>
    </source>
</evidence>
<evidence type="ECO:0000256" key="3">
    <source>
        <dbReference type="ARBA" id="ARBA00023163"/>
    </source>
</evidence>
<proteinExistence type="predicted"/>
<keyword evidence="3" id="KW-0804">Transcription</keyword>
<dbReference type="Pfam" id="PF01381">
    <property type="entry name" value="HTH_3"/>
    <property type="match status" value="1"/>
</dbReference>
<keyword evidence="2" id="KW-0238">DNA-binding</keyword>
<dbReference type="GO" id="GO:0003677">
    <property type="term" value="F:DNA binding"/>
    <property type="evidence" value="ECO:0007669"/>
    <property type="project" value="UniProtKB-KW"/>
</dbReference>
<dbReference type="OrthoDB" id="3831186at2"/>
<keyword evidence="6" id="KW-1185">Reference proteome</keyword>
<organism evidence="5 6">
    <name type="scientific">Helicobacter japonicus</name>
    <dbReference type="NCBI Taxonomy" id="425400"/>
    <lineage>
        <taxon>Bacteria</taxon>
        <taxon>Pseudomonadati</taxon>
        <taxon>Campylobacterota</taxon>
        <taxon>Epsilonproteobacteria</taxon>
        <taxon>Campylobacterales</taxon>
        <taxon>Helicobacteraceae</taxon>
        <taxon>Helicobacter</taxon>
    </lineage>
</organism>
<evidence type="ECO:0000256" key="1">
    <source>
        <dbReference type="ARBA" id="ARBA00023015"/>
    </source>
</evidence>
<dbReference type="InterPro" id="IPR039418">
    <property type="entry name" value="LexA-like"/>
</dbReference>
<dbReference type="PANTHER" id="PTHR40661">
    <property type="match status" value="1"/>
</dbReference>
<reference evidence="5 6" key="1">
    <citation type="journal article" date="2014" name="Genome Announc.">
        <title>Draft genome sequences of eight enterohepatic helicobacter species isolated from both laboratory and wild rodents.</title>
        <authorList>
            <person name="Sheh A."/>
            <person name="Shen Z."/>
            <person name="Fox J.G."/>
        </authorList>
    </citation>
    <scope>NUCLEOTIDE SEQUENCE [LARGE SCALE GENOMIC DNA]</scope>
    <source>
        <strain evidence="5 6">MIT 01-6451</strain>
    </source>
</reference>
<dbReference type="PROSITE" id="PS50943">
    <property type="entry name" value="HTH_CROC1"/>
    <property type="match status" value="1"/>
</dbReference>
<dbReference type="EMBL" id="JRMQ02000016">
    <property type="protein sequence ID" value="TLD99903.1"/>
    <property type="molecule type" value="Genomic_DNA"/>
</dbReference>
<dbReference type="CDD" id="cd06529">
    <property type="entry name" value="S24_LexA-like"/>
    <property type="match status" value="1"/>
</dbReference>
<dbReference type="InterPro" id="IPR036286">
    <property type="entry name" value="LexA/Signal_pep-like_sf"/>
</dbReference>
<dbReference type="SMART" id="SM00530">
    <property type="entry name" value="HTH_XRE"/>
    <property type="match status" value="1"/>
</dbReference>
<dbReference type="PANTHER" id="PTHR40661:SF3">
    <property type="entry name" value="FELS-1 PROPHAGE TRANSCRIPTIONAL REGULATOR"/>
    <property type="match status" value="1"/>
</dbReference>
<gene>
    <name evidence="5" type="ORF">LS65_008990</name>
</gene>
<dbReference type="InterPro" id="IPR001387">
    <property type="entry name" value="Cro/C1-type_HTH"/>
</dbReference>
<dbReference type="CDD" id="cd00093">
    <property type="entry name" value="HTH_XRE"/>
    <property type="match status" value="1"/>
</dbReference>
<dbReference type="RefSeq" id="WP_138129850.1">
    <property type="nucleotide sequence ID" value="NZ_CAJUDB010000013.1"/>
</dbReference>
<dbReference type="InterPro" id="IPR010982">
    <property type="entry name" value="Lambda_DNA-bd_dom_sf"/>
</dbReference>